<dbReference type="Pfam" id="PF03372">
    <property type="entry name" value="Exo_endo_phos"/>
    <property type="match status" value="1"/>
</dbReference>
<dbReference type="Proteomes" id="UP000593573">
    <property type="component" value="Unassembled WGS sequence"/>
</dbReference>
<dbReference type="AlphaFoldDB" id="A0A7J8WBU2"/>
<dbReference type="PANTHER" id="PTHR33710">
    <property type="entry name" value="BNAC02G09200D PROTEIN"/>
    <property type="match status" value="1"/>
</dbReference>
<feature type="domain" description="Endonuclease/exonuclease/phosphatase" evidence="1">
    <location>
        <begin position="3"/>
        <end position="169"/>
    </location>
</feature>
<dbReference type="InterPro" id="IPR036691">
    <property type="entry name" value="Endo/exonu/phosph_ase_sf"/>
</dbReference>
<dbReference type="SUPFAM" id="SSF56219">
    <property type="entry name" value="DNase I-like"/>
    <property type="match status" value="1"/>
</dbReference>
<evidence type="ECO:0000313" key="3">
    <source>
        <dbReference type="Proteomes" id="UP000593573"/>
    </source>
</evidence>
<dbReference type="GO" id="GO:0003824">
    <property type="term" value="F:catalytic activity"/>
    <property type="evidence" value="ECO:0007669"/>
    <property type="project" value="InterPro"/>
</dbReference>
<dbReference type="Gene3D" id="3.60.10.10">
    <property type="entry name" value="Endonuclease/exonuclease/phosphatase"/>
    <property type="match status" value="1"/>
</dbReference>
<dbReference type="InterPro" id="IPR005135">
    <property type="entry name" value="Endo/exonuclease/phosphatase"/>
</dbReference>
<reference evidence="2 3" key="1">
    <citation type="journal article" date="2019" name="Genome Biol. Evol.">
        <title>Insights into the evolution of the New World diploid cottons (Gossypium, subgenus Houzingenia) based on genome sequencing.</title>
        <authorList>
            <person name="Grover C.E."/>
            <person name="Arick M.A. 2nd"/>
            <person name="Thrash A."/>
            <person name="Conover J.L."/>
            <person name="Sanders W.S."/>
            <person name="Peterson D.G."/>
            <person name="Frelichowski J.E."/>
            <person name="Scheffler J.A."/>
            <person name="Scheffler B.E."/>
            <person name="Wendel J.F."/>
        </authorList>
    </citation>
    <scope>NUCLEOTIDE SEQUENCE [LARGE SCALE GENOMIC DNA]</scope>
    <source>
        <strain evidence="2">57</strain>
        <tissue evidence="2">Leaf</tissue>
    </source>
</reference>
<organism evidence="2 3">
    <name type="scientific">Gossypium klotzschianum</name>
    <dbReference type="NCBI Taxonomy" id="34286"/>
    <lineage>
        <taxon>Eukaryota</taxon>
        <taxon>Viridiplantae</taxon>
        <taxon>Streptophyta</taxon>
        <taxon>Embryophyta</taxon>
        <taxon>Tracheophyta</taxon>
        <taxon>Spermatophyta</taxon>
        <taxon>Magnoliopsida</taxon>
        <taxon>eudicotyledons</taxon>
        <taxon>Gunneridae</taxon>
        <taxon>Pentapetalae</taxon>
        <taxon>rosids</taxon>
        <taxon>malvids</taxon>
        <taxon>Malvales</taxon>
        <taxon>Malvaceae</taxon>
        <taxon>Malvoideae</taxon>
        <taxon>Gossypium</taxon>
    </lineage>
</organism>
<protein>
    <recommendedName>
        <fullName evidence="1">Endonuclease/exonuclease/phosphatase domain-containing protein</fullName>
    </recommendedName>
</protein>
<keyword evidence="3" id="KW-1185">Reference proteome</keyword>
<dbReference type="OrthoDB" id="1750221at2759"/>
<sequence length="286" mass="33970">MVFFIETKLGRQQMERVRRICGYTNGIEVDSEGSRGGLCLAWRNEVDISLSSFSKRHIDVLVDDNEKGCKWRFTGFYGSPYTQDRSESWAVLKSLATNKDLSWFVVGDFNEIMYGIEKKGGLPRDERRIELFRRVLEECQLHDVGYEGSWFTWERGNLPETNIRERLDRGVENAAWINLFQAVRVQHLVHSMSDHYPLLINTRRYDERRSYSFKFEAWWSLEECFENEVRSLWENASGELIQKLDFLKNGLQMWAKQIQKERKKTKQILMRKLTELAEEERDDKTL</sequence>
<comment type="caution">
    <text evidence="2">The sequence shown here is derived from an EMBL/GenBank/DDBJ whole genome shotgun (WGS) entry which is preliminary data.</text>
</comment>
<proteinExistence type="predicted"/>
<evidence type="ECO:0000313" key="2">
    <source>
        <dbReference type="EMBL" id="MBA0672531.1"/>
    </source>
</evidence>
<accession>A0A7J8WBU2</accession>
<evidence type="ECO:0000259" key="1">
    <source>
        <dbReference type="Pfam" id="PF03372"/>
    </source>
</evidence>
<dbReference type="PANTHER" id="PTHR33710:SF62">
    <property type="entry name" value="DUF4283 DOMAIN PROTEIN"/>
    <property type="match status" value="1"/>
</dbReference>
<dbReference type="EMBL" id="JABFAB010245091">
    <property type="protein sequence ID" value="MBA0672531.1"/>
    <property type="molecule type" value="Genomic_DNA"/>
</dbReference>
<name>A0A7J8WBU2_9ROSI</name>
<gene>
    <name evidence="2" type="ORF">Goklo_023940</name>
</gene>
<feature type="non-terminal residue" evidence="2">
    <location>
        <position position="286"/>
    </location>
</feature>